<gene>
    <name evidence="3" type="ORF">AB4875_06095</name>
</gene>
<keyword evidence="1" id="KW-0812">Transmembrane</keyword>
<dbReference type="PANTHER" id="PTHR30441">
    <property type="entry name" value="DUF748 DOMAIN-CONTAINING PROTEIN"/>
    <property type="match status" value="1"/>
</dbReference>
<dbReference type="InterPro" id="IPR007844">
    <property type="entry name" value="AsmA"/>
</dbReference>
<evidence type="ECO:0000256" key="1">
    <source>
        <dbReference type="SAM" id="Phobius"/>
    </source>
</evidence>
<keyword evidence="1" id="KW-1133">Transmembrane helix</keyword>
<name>A0ABV3TUN6_9GAMM</name>
<dbReference type="InterPro" id="IPR052894">
    <property type="entry name" value="AsmA-related"/>
</dbReference>
<proteinExistence type="predicted"/>
<evidence type="ECO:0000313" key="4">
    <source>
        <dbReference type="Proteomes" id="UP001557484"/>
    </source>
</evidence>
<sequence>MGRVIKYFAITIVSVVLVVILAGVSLAFWIDPNIFKDDIEKLAAEQGLILRLDGDLSWQIFPNIQIVINGASVATPDEAELMSFDSAQLSVALMPLLNKDIIVQGISLGGVKASLLVDENGVGNWSKIGKQTDSTAKQPEQTAESGEALQLAIAKLNLSDSQITYSDKKTGQYIELKGLSLSGENIQLNNTAFPLNLDTEVVFKDPSQSLSGSVKFNSNITINEAINQFIIGDGTLALSIDHKNELATASLKTKVQVDAEVDIADALVWSVPALRISDTSLAYAAKDGTNIEISSLTFDGGIKPGGEASVVTINGELSYGSASQKPIASSLSLSTALSIDEKLNVIKARDLDFKTSLGGEALNLTGNFSATLSPLDYQAKLNLATTNLKKIADSLGIELPVMAEPSALSKVGAMVSVTGNDKRIVISELQSTLDQSTIKGNASVNLDKGQAVKLALNIDKINVDHYLPPAPPVDNKAATKTKTEPAATASADTEIPLPREMLNALDVDAKLQIGDLTANKLPFKNILLQLIAKGGVSSVSPLSGMVYDSPFKVDAQLDTRPKEARMLIRGNSTQLPLGKVLKDAAAIEELSGISDVSFNLSTNGNSVASLKKHLDGNIDLSAQKLRLSNMNIEKAFCQLVARFQQETFDPTAWPLYSDLSDTVTKIVIKDGIARIEKLNSGVSKLALSGNGKINLNDDTFDVVINSRLAQADQDAMACKINNTKLLNRDIPIRCRAAFDKVGATSCLPDFRVIEDIAKEKAKDKVDEKAKEFIDKKMGGEKGEAAKQIFNQFFKK</sequence>
<protein>
    <submittedName>
        <fullName evidence="3">AsmA family protein</fullName>
    </submittedName>
</protein>
<evidence type="ECO:0000313" key="3">
    <source>
        <dbReference type="EMBL" id="MEX1665050.1"/>
    </source>
</evidence>
<dbReference type="Pfam" id="PF05170">
    <property type="entry name" value="AsmA"/>
    <property type="match status" value="1"/>
</dbReference>
<comment type="caution">
    <text evidence="3">The sequence shown here is derived from an EMBL/GenBank/DDBJ whole genome shotgun (WGS) entry which is preliminary data.</text>
</comment>
<accession>A0ABV3TUN6</accession>
<dbReference type="PANTHER" id="PTHR30441:SF8">
    <property type="entry name" value="DUF748 DOMAIN-CONTAINING PROTEIN"/>
    <property type="match status" value="1"/>
</dbReference>
<dbReference type="EMBL" id="JBFRYB010000001">
    <property type="protein sequence ID" value="MEX1665050.1"/>
    <property type="molecule type" value="Genomic_DNA"/>
</dbReference>
<feature type="domain" description="AsmA" evidence="2">
    <location>
        <begin position="1"/>
        <end position="642"/>
    </location>
</feature>
<feature type="transmembrane region" description="Helical" evidence="1">
    <location>
        <begin position="7"/>
        <end position="30"/>
    </location>
</feature>
<evidence type="ECO:0000259" key="2">
    <source>
        <dbReference type="Pfam" id="PF05170"/>
    </source>
</evidence>
<reference evidence="3 4" key="1">
    <citation type="journal article" date="2011" name="Int. J. Syst. Evol. Microbiol.">
        <title>Zhongshania antarctica gen. nov., sp. nov. and Zhongshania guokunii sp. nov., gammaproteobacteria respectively isolated from coastal attached (fast) ice and surface seawater of the Antarctic.</title>
        <authorList>
            <person name="Li H.J."/>
            <person name="Zhang X.Y."/>
            <person name="Chen C.X."/>
            <person name="Zhang Y.J."/>
            <person name="Gao Z.M."/>
            <person name="Yu Y."/>
            <person name="Chen X.L."/>
            <person name="Chen B."/>
            <person name="Zhang Y.Z."/>
        </authorList>
    </citation>
    <scope>NUCLEOTIDE SEQUENCE [LARGE SCALE GENOMIC DNA]</scope>
    <source>
        <strain evidence="3 4">R06B22</strain>
    </source>
</reference>
<keyword evidence="1" id="KW-0472">Membrane</keyword>
<organism evidence="3 4">
    <name type="scientific">Zhongshania arctica</name>
    <dbReference type="NCBI Taxonomy" id="3238302"/>
    <lineage>
        <taxon>Bacteria</taxon>
        <taxon>Pseudomonadati</taxon>
        <taxon>Pseudomonadota</taxon>
        <taxon>Gammaproteobacteria</taxon>
        <taxon>Cellvibrionales</taxon>
        <taxon>Spongiibacteraceae</taxon>
        <taxon>Zhongshania</taxon>
    </lineage>
</organism>
<keyword evidence="4" id="KW-1185">Reference proteome</keyword>
<dbReference type="RefSeq" id="WP_368375161.1">
    <property type="nucleotide sequence ID" value="NZ_JBFRYB010000001.1"/>
</dbReference>
<dbReference type="Proteomes" id="UP001557484">
    <property type="component" value="Unassembled WGS sequence"/>
</dbReference>